<keyword evidence="2" id="KW-1185">Reference proteome</keyword>
<feature type="compositionally biased region" description="Basic and acidic residues" evidence="1">
    <location>
        <begin position="125"/>
        <end position="146"/>
    </location>
</feature>
<feature type="region of interest" description="Disordered" evidence="1">
    <location>
        <begin position="77"/>
        <end position="159"/>
    </location>
</feature>
<reference evidence="3" key="1">
    <citation type="submission" date="2016-11" db="UniProtKB">
        <authorList>
            <consortium name="WormBaseParasite"/>
        </authorList>
    </citation>
    <scope>IDENTIFICATION</scope>
</reference>
<accession>A0A1I8F9M3</accession>
<dbReference type="AlphaFoldDB" id="A0A1I8F9M3"/>
<dbReference type="WBParaSite" id="maker-unitig_25161-snap-gene-0.2-mRNA-1">
    <property type="protein sequence ID" value="maker-unitig_25161-snap-gene-0.2-mRNA-1"/>
    <property type="gene ID" value="maker-unitig_25161-snap-gene-0.2"/>
</dbReference>
<name>A0A1I8F9M3_9PLAT</name>
<organism evidence="2 3">
    <name type="scientific">Macrostomum lignano</name>
    <dbReference type="NCBI Taxonomy" id="282301"/>
    <lineage>
        <taxon>Eukaryota</taxon>
        <taxon>Metazoa</taxon>
        <taxon>Spiralia</taxon>
        <taxon>Lophotrochozoa</taxon>
        <taxon>Platyhelminthes</taxon>
        <taxon>Rhabditophora</taxon>
        <taxon>Macrostomorpha</taxon>
        <taxon>Macrostomida</taxon>
        <taxon>Macrostomidae</taxon>
        <taxon>Macrostomum</taxon>
    </lineage>
</organism>
<feature type="region of interest" description="Disordered" evidence="1">
    <location>
        <begin position="1"/>
        <end position="63"/>
    </location>
</feature>
<feature type="compositionally biased region" description="Low complexity" evidence="1">
    <location>
        <begin position="8"/>
        <end position="19"/>
    </location>
</feature>
<feature type="region of interest" description="Disordered" evidence="1">
    <location>
        <begin position="193"/>
        <end position="251"/>
    </location>
</feature>
<evidence type="ECO:0000313" key="2">
    <source>
        <dbReference type="Proteomes" id="UP000095280"/>
    </source>
</evidence>
<feature type="compositionally biased region" description="Low complexity" evidence="1">
    <location>
        <begin position="48"/>
        <end position="63"/>
    </location>
</feature>
<dbReference type="Proteomes" id="UP000095280">
    <property type="component" value="Unplaced"/>
</dbReference>
<feature type="compositionally biased region" description="Low complexity" evidence="1">
    <location>
        <begin position="204"/>
        <end position="215"/>
    </location>
</feature>
<sequence>PALTDQPQAQSARSASAAQPGGVPTRSIEQLDRRPKIQTAPRRRRPRQAVAGPARQPPSAGASLGCRRLAAAAALTESNTRLLASNRPCRMRHRLPGHRVGPPTAVTPAISGPGAPAEASVLKQRRSDGHDNNGDDKPAESCRGDTRTQLCSQPRQPRRCQKLQQVASRLLSLRPFDQVTSPRPAAEQLLPNRVESGSPAPLFQQSAAQQQRDAQPLSARSRRRWSRHRQRQRPSRRPRSGCGHDSGGVQLLRDRAFESLEPEAAAAISGG</sequence>
<evidence type="ECO:0000256" key="1">
    <source>
        <dbReference type="SAM" id="MobiDB-lite"/>
    </source>
</evidence>
<protein>
    <submittedName>
        <fullName evidence="3">Serine/arginine repetitive matrix protein 2</fullName>
    </submittedName>
</protein>
<evidence type="ECO:0000313" key="3">
    <source>
        <dbReference type="WBParaSite" id="maker-unitig_25161-snap-gene-0.2-mRNA-1"/>
    </source>
</evidence>
<proteinExistence type="predicted"/>
<feature type="compositionally biased region" description="Basic residues" evidence="1">
    <location>
        <begin position="220"/>
        <end position="239"/>
    </location>
</feature>